<feature type="compositionally biased region" description="Acidic residues" evidence="1">
    <location>
        <begin position="1212"/>
        <end position="1222"/>
    </location>
</feature>
<dbReference type="InterPro" id="IPR017956">
    <property type="entry name" value="AT_hook_DNA-bd_motif"/>
</dbReference>
<feature type="compositionally biased region" description="Polar residues" evidence="1">
    <location>
        <begin position="572"/>
        <end position="584"/>
    </location>
</feature>
<feature type="compositionally biased region" description="Polar residues" evidence="1">
    <location>
        <begin position="404"/>
        <end position="424"/>
    </location>
</feature>
<evidence type="ECO:0000313" key="2">
    <source>
        <dbReference type="EMBL" id="CEL61093.1"/>
    </source>
</evidence>
<protein>
    <submittedName>
        <fullName evidence="2">Uncharacterized protein</fullName>
    </submittedName>
</protein>
<feature type="compositionally biased region" description="Polar residues" evidence="1">
    <location>
        <begin position="1182"/>
        <end position="1194"/>
    </location>
</feature>
<feature type="compositionally biased region" description="Basic and acidic residues" evidence="1">
    <location>
        <begin position="1195"/>
        <end position="1208"/>
    </location>
</feature>
<accession>A0A0B7FXZ8</accession>
<dbReference type="STRING" id="1108050.A0A0B7FXZ8"/>
<feature type="compositionally biased region" description="Acidic residues" evidence="1">
    <location>
        <begin position="603"/>
        <end position="614"/>
    </location>
</feature>
<sequence length="1244" mass="133245">MAAPAKGAVSRRRALSAAPPPSFEACVVTYISQDRAFQRVFAETDIEGMKTVVREKLNLSPHTGVRLAQVIDGRRIDLEDDADFYAFQLGAQLKPELQVEASVITAPAAQLASPSVTATSINLERAPPPTLAQTDQETAPQIADTSTSAPPTKKKKKPRKSNLVLVEDDTQGGNKPVESVEPTTTEQAYEGSNPKPKAAGATSSVTTTEPSKKSKSKSKSKAATKSSSPPDQGAPSTSETSKQPEDAAVEAAPVPPKSKGKKAAATTPAPAPPTVTEPAPAPTERIPETSPVPVDTKIPESRPKKRGRKIAQDAEQQEPTAPEPTAQAAVEPPVKKQRKSKLLEAAIDLSGTQSPVATSLPPPVRSKRRNSTVASIPDTGKPISAVGSATDILRRWGALSVANEANGSGAGPSTTTDAVDQNVETKAKAKRKRKKKDQAADDTSVSASISVSNPAETAQCFLCSSGPHEPLDCPLLSQRNAATCKTVEERIYHLEDIQGPARIHQMLIGRLRSWLKETKKQVEAQNKSITLVPAPAPAPVPVPTPAPPSVIAKSASPVHSTPVPTRPKKSKLSSVAVSHQSEGSSTEDEDILKSVMESRAESPEEDDGEDEEMVDVSQPEFEPVSVQEASPPSTPTPAPSPQPAAVPLPPSSPSATKALLQSQRMSRTGLLALLNGLEDEEAGEGEKDSSDEEASDLAQSTPSEVARRRHRKSVKLDVEDSDEEAAARGQAPPQDEDDSDVEMQDGELTTLSQILNSPEPEEIVGVVDDENAEDDIEEYEDEKGDEKKVLDNTASSPIETADQEPIMEEDKHFVPVEEEAGETAQDEEPEPAQEEPELKPEQEQDPEPEPELEPAPELEPELEPEPEPEPEPVSPAPKKRGRPPLSQAIKDERAAEKARIQAEKVVLPADSAAPKKRGRPPRSKGTEEQADTSINSKPKSTASNTQDQSGSILGSQESGPRSRGRPRLSETVKAEREAEKERIRAEKAVQRLEKKTAKANAKAAAKGKGADASMVTDDNDDGEEDTTVRQSLHPPEETTESPVAPIWSTLNNPSSSRRGSSQADEIESSVTEVPGDVEGMEASESQLSIARPTPNTRSRKNSAPTKPLFMPSSGLGPRFLPYPSPLASTPAAGRLLSLTQPQQTPSNTLQRRKSIGSASLPRFTDIRKNHDIQQRSRKEQNKLLSSQPAAFDSSQELKPKLNGAREEVVMVESDEEAGDSSDEEARKPKSQRKRPSAFAYFSQQ</sequence>
<dbReference type="OrthoDB" id="3220200at2759"/>
<feature type="compositionally biased region" description="Acidic residues" evidence="1">
    <location>
        <begin position="816"/>
        <end position="835"/>
    </location>
</feature>
<name>A0A0B7FXZ8_THACB</name>
<feature type="compositionally biased region" description="Basic and acidic residues" evidence="1">
    <location>
        <begin position="967"/>
        <end position="996"/>
    </location>
</feature>
<dbReference type="SMART" id="SM00384">
    <property type="entry name" value="AT_hook"/>
    <property type="match status" value="3"/>
</dbReference>
<gene>
    <name evidence="2" type="ORF">RSOLAG1IB_04333</name>
</gene>
<feature type="compositionally biased region" description="Pro residues" evidence="1">
    <location>
        <begin position="534"/>
        <end position="548"/>
    </location>
</feature>
<feature type="compositionally biased region" description="Polar residues" evidence="1">
    <location>
        <begin position="1083"/>
        <end position="1104"/>
    </location>
</feature>
<feature type="compositionally biased region" description="Polar residues" evidence="1">
    <location>
        <begin position="747"/>
        <end position="756"/>
    </location>
</feature>
<keyword evidence="3" id="KW-1185">Reference proteome</keyword>
<feature type="compositionally biased region" description="Low complexity" evidence="1">
    <location>
        <begin position="998"/>
        <end position="1012"/>
    </location>
</feature>
<feature type="region of interest" description="Disordered" evidence="1">
    <location>
        <begin position="404"/>
        <end position="450"/>
    </location>
</feature>
<feature type="region of interest" description="Disordered" evidence="1">
    <location>
        <begin position="533"/>
        <end position="1244"/>
    </location>
</feature>
<feature type="compositionally biased region" description="Basic and acidic residues" evidence="1">
    <location>
        <begin position="1164"/>
        <end position="1181"/>
    </location>
</feature>
<feature type="compositionally biased region" description="Acidic residues" evidence="1">
    <location>
        <begin position="734"/>
        <end position="745"/>
    </location>
</feature>
<evidence type="ECO:0000256" key="1">
    <source>
        <dbReference type="SAM" id="MobiDB-lite"/>
    </source>
</evidence>
<feature type="compositionally biased region" description="Acidic residues" evidence="1">
    <location>
        <begin position="677"/>
        <end position="695"/>
    </location>
</feature>
<feature type="region of interest" description="Disordered" evidence="1">
    <location>
        <begin position="124"/>
        <end position="385"/>
    </location>
</feature>
<feature type="compositionally biased region" description="Low complexity" evidence="1">
    <location>
        <begin position="313"/>
        <end position="332"/>
    </location>
</feature>
<organism evidence="2 3">
    <name type="scientific">Thanatephorus cucumeris (strain AG1-IB / isolate 7/3/14)</name>
    <name type="common">Lettuce bottom rot fungus</name>
    <name type="synonym">Rhizoctonia solani</name>
    <dbReference type="NCBI Taxonomy" id="1108050"/>
    <lineage>
        <taxon>Eukaryota</taxon>
        <taxon>Fungi</taxon>
        <taxon>Dikarya</taxon>
        <taxon>Basidiomycota</taxon>
        <taxon>Agaricomycotina</taxon>
        <taxon>Agaricomycetes</taxon>
        <taxon>Cantharellales</taxon>
        <taxon>Ceratobasidiaceae</taxon>
        <taxon>Rhizoctonia</taxon>
        <taxon>Rhizoctonia solani AG-1</taxon>
    </lineage>
</organism>
<feature type="compositionally biased region" description="Acidic residues" evidence="1">
    <location>
        <begin position="843"/>
        <end position="870"/>
    </location>
</feature>
<feature type="compositionally biased region" description="Pro residues" evidence="1">
    <location>
        <begin position="632"/>
        <end position="652"/>
    </location>
</feature>
<feature type="compositionally biased region" description="Basic residues" evidence="1">
    <location>
        <begin position="213"/>
        <end position="222"/>
    </location>
</feature>
<feature type="compositionally biased region" description="Polar residues" evidence="1">
    <location>
        <begin position="1137"/>
        <end position="1149"/>
    </location>
</feature>
<feature type="compositionally biased region" description="Polar residues" evidence="1">
    <location>
        <begin position="1048"/>
        <end position="1071"/>
    </location>
</feature>
<feature type="compositionally biased region" description="Basic and acidic residues" evidence="1">
    <location>
        <begin position="889"/>
        <end position="902"/>
    </location>
</feature>
<feature type="compositionally biased region" description="Acidic residues" evidence="1">
    <location>
        <begin position="759"/>
        <end position="783"/>
    </location>
</feature>
<dbReference type="GO" id="GO:0003677">
    <property type="term" value="F:DNA binding"/>
    <property type="evidence" value="ECO:0007669"/>
    <property type="project" value="InterPro"/>
</dbReference>
<evidence type="ECO:0000313" key="3">
    <source>
        <dbReference type="Proteomes" id="UP000059188"/>
    </source>
</evidence>
<dbReference type="AlphaFoldDB" id="A0A0B7FXZ8"/>
<feature type="compositionally biased region" description="Polar residues" evidence="1">
    <location>
        <begin position="441"/>
        <end position="450"/>
    </location>
</feature>
<feature type="compositionally biased region" description="Polar residues" evidence="1">
    <location>
        <begin position="931"/>
        <end position="957"/>
    </location>
</feature>
<feature type="compositionally biased region" description="Pro residues" evidence="1">
    <location>
        <begin position="269"/>
        <end position="281"/>
    </location>
</feature>
<dbReference type="Proteomes" id="UP000059188">
    <property type="component" value="Unassembled WGS sequence"/>
</dbReference>
<reference evidence="2 3" key="1">
    <citation type="submission" date="2014-11" db="EMBL/GenBank/DDBJ databases">
        <authorList>
            <person name="Wibberg Daniel"/>
        </authorList>
    </citation>
    <scope>NUCLEOTIDE SEQUENCE [LARGE SCALE GENOMIC DNA]</scope>
    <source>
        <strain evidence="2">Rhizoctonia solani AG1-IB 7/3/14</strain>
    </source>
</reference>
<proteinExistence type="predicted"/>
<dbReference type="EMBL" id="LN679104">
    <property type="protein sequence ID" value="CEL61093.1"/>
    <property type="molecule type" value="Genomic_DNA"/>
</dbReference>